<evidence type="ECO:0000259" key="6">
    <source>
        <dbReference type="Pfam" id="PF15469"/>
    </source>
</evidence>
<dbReference type="GO" id="GO:0006887">
    <property type="term" value="P:exocytosis"/>
    <property type="evidence" value="ECO:0007669"/>
    <property type="project" value="UniProtKB-KW"/>
</dbReference>
<dbReference type="GO" id="GO:0015031">
    <property type="term" value="P:protein transport"/>
    <property type="evidence" value="ECO:0007669"/>
    <property type="project" value="UniProtKB-KW"/>
</dbReference>
<name>A0A6P5GV17_ANACO</name>
<dbReference type="GO" id="GO:0000145">
    <property type="term" value="C:exocyst"/>
    <property type="evidence" value="ECO:0007669"/>
    <property type="project" value="UniProtKB-UniRule"/>
</dbReference>
<evidence type="ECO:0000313" key="7">
    <source>
        <dbReference type="Proteomes" id="UP000515123"/>
    </source>
</evidence>
<evidence type="ECO:0000256" key="1">
    <source>
        <dbReference type="ARBA" id="ARBA00010578"/>
    </source>
</evidence>
<gene>
    <name evidence="8" type="primary">LOC109726488</name>
</gene>
<dbReference type="InterPro" id="IPR039481">
    <property type="entry name" value="EXOC2/Sec5_N_dom"/>
</dbReference>
<feature type="compositionally biased region" description="Acidic residues" evidence="5">
    <location>
        <begin position="119"/>
        <end position="129"/>
    </location>
</feature>
<dbReference type="AlphaFoldDB" id="A0A6P5GV17"/>
<reference evidence="7" key="1">
    <citation type="journal article" date="2015" name="Nat. Genet.">
        <title>The pineapple genome and the evolution of CAM photosynthesis.</title>
        <authorList>
            <person name="Ming R."/>
            <person name="VanBuren R."/>
            <person name="Wai C.M."/>
            <person name="Tang H."/>
            <person name="Schatz M.C."/>
            <person name="Bowers J.E."/>
            <person name="Lyons E."/>
            <person name="Wang M.L."/>
            <person name="Chen J."/>
            <person name="Biggers E."/>
            <person name="Zhang J."/>
            <person name="Huang L."/>
            <person name="Zhang L."/>
            <person name="Miao W."/>
            <person name="Zhang J."/>
            <person name="Ye Z."/>
            <person name="Miao C."/>
            <person name="Lin Z."/>
            <person name="Wang H."/>
            <person name="Zhou H."/>
            <person name="Yim W.C."/>
            <person name="Priest H.D."/>
            <person name="Zheng C."/>
            <person name="Woodhouse M."/>
            <person name="Edger P.P."/>
            <person name="Guyot R."/>
            <person name="Guo H.B."/>
            <person name="Guo H."/>
            <person name="Zheng G."/>
            <person name="Singh R."/>
            <person name="Sharma A."/>
            <person name="Min X."/>
            <person name="Zheng Y."/>
            <person name="Lee H."/>
            <person name="Gurtowski J."/>
            <person name="Sedlazeck F.J."/>
            <person name="Harkess A."/>
            <person name="McKain M.R."/>
            <person name="Liao Z."/>
            <person name="Fang J."/>
            <person name="Liu J."/>
            <person name="Zhang X."/>
            <person name="Zhang Q."/>
            <person name="Hu W."/>
            <person name="Qin Y."/>
            <person name="Wang K."/>
            <person name="Chen L.Y."/>
            <person name="Shirley N."/>
            <person name="Lin Y.R."/>
            <person name="Liu L.Y."/>
            <person name="Hernandez A.G."/>
            <person name="Wright C.L."/>
            <person name="Bulone V."/>
            <person name="Tuskan G.A."/>
            <person name="Heath K."/>
            <person name="Zee F."/>
            <person name="Moore P.H."/>
            <person name="Sunkar R."/>
            <person name="Leebens-Mack J.H."/>
            <person name="Mockler T."/>
            <person name="Bennetzen J.L."/>
            <person name="Freeling M."/>
            <person name="Sankoff D."/>
            <person name="Paterson A.H."/>
            <person name="Zhu X."/>
            <person name="Yang X."/>
            <person name="Smith J.A."/>
            <person name="Cushman J.C."/>
            <person name="Paull R.E."/>
            <person name="Yu Q."/>
        </authorList>
    </citation>
    <scope>NUCLEOTIDE SEQUENCE [LARGE SCALE GENOMIC DNA]</scope>
    <source>
        <strain evidence="7">cv. F153</strain>
    </source>
</reference>
<dbReference type="InterPro" id="IPR029175">
    <property type="entry name" value="EXOC2/Sec5"/>
</dbReference>
<comment type="similarity">
    <text evidence="1 4">Belongs to the SEC5 family.</text>
</comment>
<accession>A0A6P5GV17</accession>
<dbReference type="OrthoDB" id="26242at2759"/>
<feature type="compositionally biased region" description="Polar residues" evidence="5">
    <location>
        <begin position="1079"/>
        <end position="1101"/>
    </location>
</feature>
<feature type="compositionally biased region" description="Low complexity" evidence="5">
    <location>
        <begin position="46"/>
        <end position="73"/>
    </location>
</feature>
<keyword evidence="4" id="KW-0653">Protein transport</keyword>
<organism evidence="7 8">
    <name type="scientific">Ananas comosus</name>
    <name type="common">Pineapple</name>
    <name type="synonym">Ananas ananas</name>
    <dbReference type="NCBI Taxonomy" id="4615"/>
    <lineage>
        <taxon>Eukaryota</taxon>
        <taxon>Viridiplantae</taxon>
        <taxon>Streptophyta</taxon>
        <taxon>Embryophyta</taxon>
        <taxon>Tracheophyta</taxon>
        <taxon>Spermatophyta</taxon>
        <taxon>Magnoliopsida</taxon>
        <taxon>Liliopsida</taxon>
        <taxon>Poales</taxon>
        <taxon>Bromeliaceae</taxon>
        <taxon>Bromelioideae</taxon>
        <taxon>Ananas</taxon>
    </lineage>
</organism>
<reference evidence="8" key="2">
    <citation type="submission" date="2025-08" db="UniProtKB">
        <authorList>
            <consortium name="RefSeq"/>
        </authorList>
    </citation>
    <scope>IDENTIFICATION</scope>
    <source>
        <tissue evidence="8">Leaf</tissue>
    </source>
</reference>
<sequence length="1107" mass="123634">MSSGSDIDEDELLQIALREQAERDLSYQKPPRASARPVVNLVQPPGGTAAVRALTLAAARPNPAPAKARNPSRGGADDDDDSEVELLSISSGDEDASKDRAPPPPRNRAAGGDRRGSTDDGDLGWDDDEPRSWKKVDEAELARRVREMRDTRAAHVAQVLEPKTAALGRKGLTNIQSLPRGVEVLDPLGLGVIDNKSLRLITDASVSSPISREKSDALDPATREKVIYSSPNFDPKVFLSRVHQETTAADLESGALTLKTDLKGRTQQKKQLVKENFDCFVSCKTTIDDIESKLRLIEEDPEGAGTAHLYEVTQKISAVANRAFQPLFERQVQAEKIRSVQGMLQRFRTLFNLPSLIRGSIRKGEYDLAVREYRKAKSIVLPSHVGILKRVLEEVEKVMQEFRGMLYKSMEDPQLDLAFLENIVRLLLELEPDSDPVWHFLNIQNHRIRLLLEKCTLDHEARTEHLQNQIREKLQSDARWRQLQQDSNRSLEMDSSIGDSVQMEPQPANFMGEEADFLRGSYIRRLTAVVIQHIPAFWRLALSVFSGKFAKATSGNVLLDSETSSKSTGNKNDDKVGEAKYSNHTLEEVANMVHGTISAFEAKVQITFRDFEELNILHSYMGDAIKEIVKACHALEGKDSSPSIAVKTLRALQFEITKIYILRLCSWMRATTKEISKDEMWITLSTIERNKSPYAISYLPLAFRDMTISAMDRIDLLIQNLRSEASKSYDAPEQLHEIQESVRLAFLNSFLDFAGYLERFGGELSQSRSIKENNHLQNGYLHLDRESSAFQVGGGGAAAAHKKLLIVLSNIGFCKDELSHGLYNEYKHIWLQYRDKDEQNADMRDLVSSFSALEEKILEHYTFAKSNLIRNAALNYLLDSGIQWGSAPAVKGIRDATIDLLHILVAAHAEVYSGAKPLLEKTLGILVEGLIDTFLSLFHENKNKDLKSLDANGFCQLMLELEYFETVLHTYFSPDAHGALKSLQGLLLEKACESASESSENPGHHRRPTRGSEDAIIDDKPTVSPDDLLALAQQYSNDLLEGELERTRLNIACFMESSLQPTAVAPAPPPPAPKPAVYSSFQGTVSSPSFRKQQTGISSPVVSRRRR</sequence>
<dbReference type="RefSeq" id="XP_020111677.1">
    <property type="nucleotide sequence ID" value="XM_020256088.1"/>
</dbReference>
<evidence type="ECO:0000256" key="5">
    <source>
        <dbReference type="SAM" id="MobiDB-lite"/>
    </source>
</evidence>
<feature type="compositionally biased region" description="Basic and acidic residues" evidence="5">
    <location>
        <begin position="1010"/>
        <end position="1019"/>
    </location>
</feature>
<dbReference type="PANTHER" id="PTHR13043">
    <property type="entry name" value="EXOCYST COMPLEX COMPONENT SEC5"/>
    <property type="match status" value="1"/>
</dbReference>
<feature type="domain" description="Exocyst complex component EXOC2/Sec5 N-terminal" evidence="6">
    <location>
        <begin position="186"/>
        <end position="1054"/>
    </location>
</feature>
<keyword evidence="3 4" id="KW-0268">Exocytosis</keyword>
<evidence type="ECO:0000313" key="8">
    <source>
        <dbReference type="RefSeq" id="XP_020111677.1"/>
    </source>
</evidence>
<keyword evidence="7" id="KW-1185">Reference proteome</keyword>
<comment type="function">
    <text evidence="4">Component of the exocyst complex involved in the docking of exocytic vesicles with fusion sites on the plasma membrane.</text>
</comment>
<dbReference type="GeneID" id="109726488"/>
<proteinExistence type="inferred from homology"/>
<evidence type="ECO:0000256" key="2">
    <source>
        <dbReference type="ARBA" id="ARBA00022448"/>
    </source>
</evidence>
<dbReference type="Proteomes" id="UP000515123">
    <property type="component" value="Linkage group 21"/>
</dbReference>
<evidence type="ECO:0000256" key="3">
    <source>
        <dbReference type="ARBA" id="ARBA00022483"/>
    </source>
</evidence>
<feature type="region of interest" description="Disordered" evidence="5">
    <location>
        <begin position="994"/>
        <end position="1019"/>
    </location>
</feature>
<dbReference type="Pfam" id="PF15469">
    <property type="entry name" value="Sec5"/>
    <property type="match status" value="1"/>
</dbReference>
<evidence type="ECO:0000256" key="4">
    <source>
        <dbReference type="RuleBase" id="RU365069"/>
    </source>
</evidence>
<protein>
    <recommendedName>
        <fullName evidence="4">Exocyst complex component SEC5</fullName>
    </recommendedName>
</protein>
<dbReference type="PANTHER" id="PTHR13043:SF1">
    <property type="entry name" value="EXOCYST COMPLEX COMPONENT 2"/>
    <property type="match status" value="1"/>
</dbReference>
<comment type="subunit">
    <text evidence="4">Component of the exocyst complex.</text>
</comment>
<keyword evidence="2 4" id="KW-0813">Transport</keyword>
<feature type="region of interest" description="Disordered" evidence="5">
    <location>
        <begin position="23"/>
        <end position="131"/>
    </location>
</feature>
<feature type="region of interest" description="Disordered" evidence="5">
    <location>
        <begin position="1062"/>
        <end position="1107"/>
    </location>
</feature>
<dbReference type="GO" id="GO:0006893">
    <property type="term" value="P:Golgi to plasma membrane transport"/>
    <property type="evidence" value="ECO:0007669"/>
    <property type="project" value="UniProtKB-UniRule"/>
</dbReference>